<protein>
    <submittedName>
        <fullName evidence="1">Uncharacterized protein</fullName>
    </submittedName>
</protein>
<dbReference type="InterPro" id="IPR045660">
    <property type="entry name" value="DUF6390"/>
</dbReference>
<name>A0ABS0DE13_9NOCA</name>
<sequence length="241" mass="26555">MFARFAYAPNSLGYCGPSGTTALRDGSAEDVRAVARSFTGAWPYLQVMSRMTGIDDPLDHRLVESYWLGGGIGARLDPATFVDELLAVIGPAAGHYWKYLTDGSLIEEAAANHCFHVFGVYPWTRLLGRGGDHPVRVLDNCRITWGTIKAREDDHVVVECPRLEFDGHRLALSTPETRSIPIWTDGYAAVPDAAPGQLVALHWNRLCGRLTRTRARALAISTEQQLRATNRRLARAMTAPP</sequence>
<accession>A0ABS0DE13</accession>
<organism evidence="1 2">
    <name type="scientific">Nocardia higoensis</name>
    <dbReference type="NCBI Taxonomy" id="228599"/>
    <lineage>
        <taxon>Bacteria</taxon>
        <taxon>Bacillati</taxon>
        <taxon>Actinomycetota</taxon>
        <taxon>Actinomycetes</taxon>
        <taxon>Mycobacteriales</taxon>
        <taxon>Nocardiaceae</taxon>
        <taxon>Nocardia</taxon>
    </lineage>
</organism>
<evidence type="ECO:0000313" key="2">
    <source>
        <dbReference type="Proteomes" id="UP000707731"/>
    </source>
</evidence>
<keyword evidence="2" id="KW-1185">Reference proteome</keyword>
<dbReference type="Pfam" id="PF19927">
    <property type="entry name" value="DUF6390"/>
    <property type="match status" value="1"/>
</dbReference>
<proteinExistence type="predicted"/>
<dbReference type="EMBL" id="JADLQN010000001">
    <property type="protein sequence ID" value="MBF6354958.1"/>
    <property type="molecule type" value="Genomic_DNA"/>
</dbReference>
<gene>
    <name evidence="1" type="ORF">IU449_10445</name>
</gene>
<reference evidence="1 2" key="1">
    <citation type="submission" date="2020-10" db="EMBL/GenBank/DDBJ databases">
        <title>Identification of Nocardia species via Next-generation sequencing and recognition of intraspecies genetic diversity.</title>
        <authorList>
            <person name="Li P."/>
            <person name="Li P."/>
            <person name="Lu B."/>
        </authorList>
    </citation>
    <scope>NUCLEOTIDE SEQUENCE [LARGE SCALE GENOMIC DNA]</scope>
    <source>
        <strain evidence="1 2">BJ06-0143</strain>
    </source>
</reference>
<comment type="caution">
    <text evidence="1">The sequence shown here is derived from an EMBL/GenBank/DDBJ whole genome shotgun (WGS) entry which is preliminary data.</text>
</comment>
<dbReference type="Proteomes" id="UP000707731">
    <property type="component" value="Unassembled WGS sequence"/>
</dbReference>
<evidence type="ECO:0000313" key="1">
    <source>
        <dbReference type="EMBL" id="MBF6354958.1"/>
    </source>
</evidence>